<dbReference type="Proteomes" id="UP001202328">
    <property type="component" value="Unassembled WGS sequence"/>
</dbReference>
<dbReference type="AlphaFoldDB" id="A0AAD4T3I1"/>
<accession>A0AAD4T3I1</accession>
<organism evidence="1 2">
    <name type="scientific">Papaver atlanticum</name>
    <dbReference type="NCBI Taxonomy" id="357466"/>
    <lineage>
        <taxon>Eukaryota</taxon>
        <taxon>Viridiplantae</taxon>
        <taxon>Streptophyta</taxon>
        <taxon>Embryophyta</taxon>
        <taxon>Tracheophyta</taxon>
        <taxon>Spermatophyta</taxon>
        <taxon>Magnoliopsida</taxon>
        <taxon>Ranunculales</taxon>
        <taxon>Papaveraceae</taxon>
        <taxon>Papaveroideae</taxon>
        <taxon>Papaver</taxon>
    </lineage>
</organism>
<evidence type="ECO:0000313" key="2">
    <source>
        <dbReference type="Proteomes" id="UP001202328"/>
    </source>
</evidence>
<dbReference type="EMBL" id="JAJJMB010006270">
    <property type="protein sequence ID" value="KAI3935314.1"/>
    <property type="molecule type" value="Genomic_DNA"/>
</dbReference>
<name>A0AAD4T3I1_9MAGN</name>
<keyword evidence="2" id="KW-1185">Reference proteome</keyword>
<evidence type="ECO:0000313" key="1">
    <source>
        <dbReference type="EMBL" id="KAI3935314.1"/>
    </source>
</evidence>
<proteinExistence type="predicted"/>
<protein>
    <submittedName>
        <fullName evidence="1">Uncharacterized protein</fullName>
    </submittedName>
</protein>
<comment type="caution">
    <text evidence="1">The sequence shown here is derived from an EMBL/GenBank/DDBJ whole genome shotgun (WGS) entry which is preliminary data.</text>
</comment>
<reference evidence="1" key="1">
    <citation type="submission" date="2022-04" db="EMBL/GenBank/DDBJ databases">
        <title>A functionally conserved STORR gene fusion in Papaver species that diverged 16.8 million years ago.</title>
        <authorList>
            <person name="Catania T."/>
        </authorList>
    </citation>
    <scope>NUCLEOTIDE SEQUENCE</scope>
    <source>
        <strain evidence="1">S-188037</strain>
    </source>
</reference>
<sequence>MPLGYFAAPSSAIRDPCRHLFCMKLIKMLPRTPNWINMLTSSQKHGVPNCNPVLHPFKHSRESKKLQQGYSGVFYIHSSDMKSNYFCCQFGIR</sequence>
<gene>
    <name evidence="1" type="ORF">MKW98_011525</name>
</gene>